<keyword evidence="1" id="KW-1133">Transmembrane helix</keyword>
<protein>
    <submittedName>
        <fullName evidence="2">Uncharacterized protein</fullName>
    </submittedName>
</protein>
<dbReference type="Proteomes" id="UP000050949">
    <property type="component" value="Unassembled WGS sequence"/>
</dbReference>
<dbReference type="AlphaFoldDB" id="A0A0R1XIC7"/>
<dbReference type="EMBL" id="AZFW01000017">
    <property type="protein sequence ID" value="KRM29205.1"/>
    <property type="molecule type" value="Genomic_DNA"/>
</dbReference>
<keyword evidence="1" id="KW-0812">Transmembrane</keyword>
<comment type="caution">
    <text evidence="2">The sequence shown here is derived from an EMBL/GenBank/DDBJ whole genome shotgun (WGS) entry which is preliminary data.</text>
</comment>
<proteinExistence type="predicted"/>
<keyword evidence="1" id="KW-0472">Membrane</keyword>
<dbReference type="RefSeq" id="WP_027828705.1">
    <property type="nucleotide sequence ID" value="NZ_AUEH01000027.1"/>
</dbReference>
<evidence type="ECO:0000256" key="1">
    <source>
        <dbReference type="SAM" id="Phobius"/>
    </source>
</evidence>
<dbReference type="PATRIC" id="fig|1122147.4.peg.1065"/>
<reference evidence="2 3" key="1">
    <citation type="journal article" date="2015" name="Genome Announc.">
        <title>Expanding the biotechnology potential of lactobacilli through comparative genomics of 213 strains and associated genera.</title>
        <authorList>
            <person name="Sun Z."/>
            <person name="Harris H.M."/>
            <person name="McCann A."/>
            <person name="Guo C."/>
            <person name="Argimon S."/>
            <person name="Zhang W."/>
            <person name="Yang X."/>
            <person name="Jeffery I.B."/>
            <person name="Cooney J.C."/>
            <person name="Kagawa T.F."/>
            <person name="Liu W."/>
            <person name="Song Y."/>
            <person name="Salvetti E."/>
            <person name="Wrobel A."/>
            <person name="Rasinkangas P."/>
            <person name="Parkhill J."/>
            <person name="Rea M.C."/>
            <person name="O'Sullivan O."/>
            <person name="Ritari J."/>
            <person name="Douillard F.P."/>
            <person name="Paul Ross R."/>
            <person name="Yang R."/>
            <person name="Briner A.E."/>
            <person name="Felis G.E."/>
            <person name="de Vos W.M."/>
            <person name="Barrangou R."/>
            <person name="Klaenhammer T.R."/>
            <person name="Caufield P.W."/>
            <person name="Cui Y."/>
            <person name="Zhang H."/>
            <person name="O'Toole P.W."/>
        </authorList>
    </citation>
    <scope>NUCLEOTIDE SEQUENCE [LARGE SCALE GENOMIC DNA]</scope>
    <source>
        <strain evidence="2 3">DSM 16991</strain>
    </source>
</reference>
<gene>
    <name evidence="2" type="ORF">FC91_GL001031</name>
</gene>
<name>A0A0R1XIC7_9LACO</name>
<accession>A0A0R1XIC7</accession>
<evidence type="ECO:0000313" key="2">
    <source>
        <dbReference type="EMBL" id="KRM29205.1"/>
    </source>
</evidence>
<sequence>MYYADMLYFVALFGGLVVGALVILAVVLLLVWVYRILATLKDIRRLLAASQTDQLAEHRQE</sequence>
<organism evidence="2 3">
    <name type="scientific">Schleiferilactobacillus harbinensis DSM 16991</name>
    <dbReference type="NCBI Taxonomy" id="1122147"/>
    <lineage>
        <taxon>Bacteria</taxon>
        <taxon>Bacillati</taxon>
        <taxon>Bacillota</taxon>
        <taxon>Bacilli</taxon>
        <taxon>Lactobacillales</taxon>
        <taxon>Lactobacillaceae</taxon>
        <taxon>Schleiferilactobacillus</taxon>
    </lineage>
</organism>
<evidence type="ECO:0000313" key="3">
    <source>
        <dbReference type="Proteomes" id="UP000050949"/>
    </source>
</evidence>
<feature type="transmembrane region" description="Helical" evidence="1">
    <location>
        <begin position="6"/>
        <end position="34"/>
    </location>
</feature>